<evidence type="ECO:0000256" key="9">
    <source>
        <dbReference type="PROSITE-ProRule" id="PRU00103"/>
    </source>
</evidence>
<protein>
    <recommendedName>
        <fullName evidence="1">non-specific serine/threonine protein kinase</fullName>
        <ecNumber evidence="1">2.7.11.1</ecNumber>
    </recommendedName>
</protein>
<dbReference type="SUPFAM" id="SSF56112">
    <property type="entry name" value="Protein kinase-like (PK-like)"/>
    <property type="match status" value="1"/>
</dbReference>
<dbReference type="InterPro" id="IPR045162">
    <property type="entry name" value="Vps15-like"/>
</dbReference>
<organism evidence="13 14">
    <name type="scientific">[Myrmecia] bisecta</name>
    <dbReference type="NCBI Taxonomy" id="41462"/>
    <lineage>
        <taxon>Eukaryota</taxon>
        <taxon>Viridiplantae</taxon>
        <taxon>Chlorophyta</taxon>
        <taxon>core chlorophytes</taxon>
        <taxon>Trebouxiophyceae</taxon>
        <taxon>Trebouxiales</taxon>
        <taxon>Trebouxiaceae</taxon>
        <taxon>Myrmecia</taxon>
    </lineage>
</organism>
<name>A0AAW1Q9X8_9CHLO</name>
<evidence type="ECO:0000256" key="1">
    <source>
        <dbReference type="ARBA" id="ARBA00012513"/>
    </source>
</evidence>
<evidence type="ECO:0000256" key="6">
    <source>
        <dbReference type="ARBA" id="ARBA00022741"/>
    </source>
</evidence>
<dbReference type="Gene3D" id="1.10.510.10">
    <property type="entry name" value="Transferase(Phosphotransferase) domain 1"/>
    <property type="match status" value="1"/>
</dbReference>
<evidence type="ECO:0000256" key="7">
    <source>
        <dbReference type="ARBA" id="ARBA00022777"/>
    </source>
</evidence>
<evidence type="ECO:0000256" key="5">
    <source>
        <dbReference type="ARBA" id="ARBA00022737"/>
    </source>
</evidence>
<dbReference type="AlphaFoldDB" id="A0AAW1Q9X8"/>
<sequence>MGNQLAQPQRLQPEHLAELPNLVLKDTIGGGRFLKTLLCVPDEGGLVVVKVYHKRGEVPDLRPYEQRLYEIRRALANIPLSHVWPFQHFYQTDKACYLIRQHIFSNLYHRLSTRPFLSHTEKLWIAFQLLHGLAQIQAHGICHGDIKCENVLVTSWNWAYLTDFASYKPTRLPADNPADFSFFFDTGGRRRCYIAPERFYNSSVVDAAKLPALPLQPSMDVFSLGCVFAELFLEGKALFDLSKLLAYQRGDYDPAAMLAPVDPEVRSLILNMIQRNPEDRLLAADYLQQWGPKLFPPSFEAFLHPFYQSLLPLDADARIAAVSSGGDQESRMLLATLLCTLLRGAKLPESKVRAMAMLADAAGACGDDTRLQRLVPYLLAMVSEPVAGVRAAALRCLARVLASVEVVPPSDSKIFNEYILPSLSLVPNDQEEMVRIEYAGVTAQLATVAQRFLTRLHQVASTAQNPASAVPVRYDEEMAALRMAVEQVVHELVVGTRSTSWTRLALLPHVPALAAFLGRRESNDFLLPAMITFLNDRSWQLRAAFFTHIAALGPYAGADGLDAFLLPCLEQALADAEEAVICQAVGFLTSACQTKQLRKRSLLAAVAKVAPLLLEHPAPHVRASAVAFVAAAAASLSPAEPAAPLYSIHVDSQVLHSGASYLTAIMDSLDGAAADQAAQPPGSTRSSGSADAGAAADSGQFSASAVTVPSPGKLRQRATGRLLAHASRVAGKADMGGSRLASAMHASSPFGSDDDTLSLSPRMLSERSGQTLTSPLGGAQTGSSGVGTAAVSDALAAAMATDLPAHAGSSAFRSAAAAPWHPRGVLIAHLAEHRRAVNQLAVAANGSFFASASSDETVKVWDCRRLEKDVSFRSRLTYTGQGGRILACTACQDAQSVASGSSNGSVHVWRVETVRAGNGAADRYTGIVGQRQMAVSEGAVLEVMQWASLLLYVTQRGGVHAWDLRMDRDAWTLPCTPSQGFLEKLVTESEGANWLVTGSSRGQLSLWDMRFRICVNSWQHPQRCAIDALAPALAGPARLGVPSAPANCPLVYVAAGPHEVGLWDVEEGKCHQVLRVLQHDNAELVRPELPAALRKAPNPPAASALDPAALTRHLAIQELQVPQGRATGCRTLLPTGAGPLLSAGSDCCIRLWDAALPEHSYMVCGPPMSVSRDPSAPPDKPPPDATSSLAYIYSQRSVQNVSLVEESSIVRNTDVGHHESLLHSPLDRAAALCHQDGITHMTSLEMSDRILLSCSQDGVVKAWK</sequence>
<dbReference type="InterPro" id="IPR015943">
    <property type="entry name" value="WD40/YVTN_repeat-like_dom_sf"/>
</dbReference>
<dbReference type="InterPro" id="IPR036322">
    <property type="entry name" value="WD40_repeat_dom_sf"/>
</dbReference>
<dbReference type="Proteomes" id="UP001489004">
    <property type="component" value="Unassembled WGS sequence"/>
</dbReference>
<evidence type="ECO:0000256" key="2">
    <source>
        <dbReference type="ARBA" id="ARBA00022527"/>
    </source>
</evidence>
<comment type="caution">
    <text evidence="13">The sequence shown here is derived from an EMBL/GenBank/DDBJ whole genome shotgun (WGS) entry which is preliminary data.</text>
</comment>
<dbReference type="InterPro" id="IPR001680">
    <property type="entry name" value="WD40_rpt"/>
</dbReference>
<dbReference type="PROSITE" id="PS50077">
    <property type="entry name" value="HEAT_REPEAT"/>
    <property type="match status" value="1"/>
</dbReference>
<dbReference type="SMART" id="SM00320">
    <property type="entry name" value="WD40"/>
    <property type="match status" value="5"/>
</dbReference>
<dbReference type="Pfam" id="PF00069">
    <property type="entry name" value="Pkinase"/>
    <property type="match status" value="1"/>
</dbReference>
<dbReference type="GO" id="GO:0004674">
    <property type="term" value="F:protein serine/threonine kinase activity"/>
    <property type="evidence" value="ECO:0007669"/>
    <property type="project" value="UniProtKB-KW"/>
</dbReference>
<keyword evidence="2" id="KW-0723">Serine/threonine-protein kinase</keyword>
<keyword evidence="7" id="KW-0418">Kinase</keyword>
<dbReference type="InterPro" id="IPR016024">
    <property type="entry name" value="ARM-type_fold"/>
</dbReference>
<dbReference type="GO" id="GO:0034271">
    <property type="term" value="C:phosphatidylinositol 3-kinase complex, class III, type I"/>
    <property type="evidence" value="ECO:0007669"/>
    <property type="project" value="TreeGrafter"/>
</dbReference>
<dbReference type="EMBL" id="JALJOR010000005">
    <property type="protein sequence ID" value="KAK9817197.1"/>
    <property type="molecule type" value="Genomic_DNA"/>
</dbReference>
<gene>
    <name evidence="13" type="ORF">WJX72_010933</name>
</gene>
<evidence type="ECO:0000256" key="4">
    <source>
        <dbReference type="ARBA" id="ARBA00022679"/>
    </source>
</evidence>
<dbReference type="Gene3D" id="1.25.10.10">
    <property type="entry name" value="Leucine-rich Repeat Variant"/>
    <property type="match status" value="1"/>
</dbReference>
<dbReference type="PANTHER" id="PTHR17583:SF0">
    <property type="entry name" value="PHOSPHOINOSITIDE 3-KINASE REGULATORY SUBUNIT 4"/>
    <property type="match status" value="1"/>
</dbReference>
<accession>A0AAW1Q9X8</accession>
<dbReference type="InterPro" id="IPR021133">
    <property type="entry name" value="HEAT_type_2"/>
</dbReference>
<proteinExistence type="predicted"/>
<keyword evidence="3 10" id="KW-0853">WD repeat</keyword>
<dbReference type="Pfam" id="PF22956">
    <property type="entry name" value="VPS15-like_hel"/>
    <property type="match status" value="1"/>
</dbReference>
<dbReference type="SUPFAM" id="SSF48371">
    <property type="entry name" value="ARM repeat"/>
    <property type="match status" value="1"/>
</dbReference>
<dbReference type="GO" id="GO:0045324">
    <property type="term" value="P:late endosome to vacuole transport"/>
    <property type="evidence" value="ECO:0007669"/>
    <property type="project" value="InterPro"/>
</dbReference>
<dbReference type="InterPro" id="IPR011009">
    <property type="entry name" value="Kinase-like_dom_sf"/>
</dbReference>
<dbReference type="Pfam" id="PF00400">
    <property type="entry name" value="WD40"/>
    <property type="match status" value="2"/>
</dbReference>
<reference evidence="13 14" key="1">
    <citation type="journal article" date="2024" name="Nat. Commun.">
        <title>Phylogenomics reveals the evolutionary origins of lichenization in chlorophyte algae.</title>
        <authorList>
            <person name="Puginier C."/>
            <person name="Libourel C."/>
            <person name="Otte J."/>
            <person name="Skaloud P."/>
            <person name="Haon M."/>
            <person name="Grisel S."/>
            <person name="Petersen M."/>
            <person name="Berrin J.G."/>
            <person name="Delaux P.M."/>
            <person name="Dal Grande F."/>
            <person name="Keller J."/>
        </authorList>
    </citation>
    <scope>NUCLEOTIDE SEQUENCE [LARGE SCALE GENOMIC DNA]</scope>
    <source>
        <strain evidence="13 14">SAG 2043</strain>
    </source>
</reference>
<keyword evidence="5" id="KW-0677">Repeat</keyword>
<feature type="repeat" description="WD" evidence="10">
    <location>
        <begin position="830"/>
        <end position="862"/>
    </location>
</feature>
<feature type="region of interest" description="Disordered" evidence="11">
    <location>
        <begin position="673"/>
        <end position="695"/>
    </location>
</feature>
<dbReference type="InterPro" id="IPR055231">
    <property type="entry name" value="2AA_helical"/>
</dbReference>
<keyword evidence="14" id="KW-1185">Reference proteome</keyword>
<dbReference type="InterPro" id="IPR008271">
    <property type="entry name" value="Ser/Thr_kinase_AS"/>
</dbReference>
<evidence type="ECO:0000313" key="14">
    <source>
        <dbReference type="Proteomes" id="UP001489004"/>
    </source>
</evidence>
<evidence type="ECO:0000256" key="11">
    <source>
        <dbReference type="SAM" id="MobiDB-lite"/>
    </source>
</evidence>
<dbReference type="GO" id="GO:0071561">
    <property type="term" value="C:nucleus-vacuole junction"/>
    <property type="evidence" value="ECO:0007669"/>
    <property type="project" value="TreeGrafter"/>
</dbReference>
<dbReference type="GO" id="GO:0016236">
    <property type="term" value="P:macroautophagy"/>
    <property type="evidence" value="ECO:0007669"/>
    <property type="project" value="InterPro"/>
</dbReference>
<dbReference type="Gene3D" id="2.130.10.10">
    <property type="entry name" value="YVTN repeat-like/Quinoprotein amine dehydrogenase"/>
    <property type="match status" value="2"/>
</dbReference>
<feature type="domain" description="Protein kinase" evidence="12">
    <location>
        <begin position="22"/>
        <end position="307"/>
    </location>
</feature>
<dbReference type="SMART" id="SM00220">
    <property type="entry name" value="S_TKc"/>
    <property type="match status" value="1"/>
</dbReference>
<keyword evidence="4" id="KW-0808">Transferase</keyword>
<keyword evidence="6" id="KW-0547">Nucleotide-binding</keyword>
<dbReference type="PROSITE" id="PS50294">
    <property type="entry name" value="WD_REPEATS_REGION"/>
    <property type="match status" value="1"/>
</dbReference>
<dbReference type="SUPFAM" id="SSF50978">
    <property type="entry name" value="WD40 repeat-like"/>
    <property type="match status" value="1"/>
</dbReference>
<dbReference type="GO" id="GO:0005524">
    <property type="term" value="F:ATP binding"/>
    <property type="evidence" value="ECO:0007669"/>
    <property type="project" value="UniProtKB-KW"/>
</dbReference>
<dbReference type="InterPro" id="IPR000719">
    <property type="entry name" value="Prot_kinase_dom"/>
</dbReference>
<dbReference type="EC" id="2.7.11.1" evidence="1"/>
<dbReference type="PROSITE" id="PS50082">
    <property type="entry name" value="WD_REPEATS_2"/>
    <property type="match status" value="1"/>
</dbReference>
<evidence type="ECO:0000313" key="13">
    <source>
        <dbReference type="EMBL" id="KAK9817197.1"/>
    </source>
</evidence>
<dbReference type="PROSITE" id="PS00108">
    <property type="entry name" value="PROTEIN_KINASE_ST"/>
    <property type="match status" value="1"/>
</dbReference>
<evidence type="ECO:0000256" key="8">
    <source>
        <dbReference type="ARBA" id="ARBA00022840"/>
    </source>
</evidence>
<evidence type="ECO:0000256" key="10">
    <source>
        <dbReference type="PROSITE-ProRule" id="PRU00221"/>
    </source>
</evidence>
<keyword evidence="8" id="KW-0067">ATP-binding</keyword>
<dbReference type="GO" id="GO:0034272">
    <property type="term" value="C:phosphatidylinositol 3-kinase complex, class III, type II"/>
    <property type="evidence" value="ECO:0007669"/>
    <property type="project" value="TreeGrafter"/>
</dbReference>
<evidence type="ECO:0000256" key="3">
    <source>
        <dbReference type="ARBA" id="ARBA00022574"/>
    </source>
</evidence>
<dbReference type="GO" id="GO:0005770">
    <property type="term" value="C:late endosome"/>
    <property type="evidence" value="ECO:0007669"/>
    <property type="project" value="TreeGrafter"/>
</dbReference>
<dbReference type="CDD" id="cd13980">
    <property type="entry name" value="STKc_Vps15"/>
    <property type="match status" value="1"/>
</dbReference>
<dbReference type="InterPro" id="IPR011989">
    <property type="entry name" value="ARM-like"/>
</dbReference>
<dbReference type="PROSITE" id="PS50011">
    <property type="entry name" value="PROTEIN_KINASE_DOM"/>
    <property type="match status" value="1"/>
</dbReference>
<evidence type="ECO:0000259" key="12">
    <source>
        <dbReference type="PROSITE" id="PS50011"/>
    </source>
</evidence>
<dbReference type="PANTHER" id="PTHR17583">
    <property type="entry name" value="PHOSPHOINOSITIDE 3-KINASE REGULATORY SUBUNIT 4"/>
    <property type="match status" value="1"/>
</dbReference>
<dbReference type="GO" id="GO:0006623">
    <property type="term" value="P:protein targeting to vacuole"/>
    <property type="evidence" value="ECO:0007669"/>
    <property type="project" value="TreeGrafter"/>
</dbReference>
<feature type="repeat" description="HEAT" evidence="9">
    <location>
        <begin position="526"/>
        <end position="564"/>
    </location>
</feature>